<dbReference type="EMBL" id="UINC01123371">
    <property type="protein sequence ID" value="SVC99800.1"/>
    <property type="molecule type" value="Genomic_DNA"/>
</dbReference>
<reference evidence="3" key="1">
    <citation type="submission" date="2018-05" db="EMBL/GenBank/DDBJ databases">
        <authorList>
            <person name="Lanie J.A."/>
            <person name="Ng W.-L."/>
            <person name="Kazmierczak K.M."/>
            <person name="Andrzejewski T.M."/>
            <person name="Davidsen T.M."/>
            <person name="Wayne K.J."/>
            <person name="Tettelin H."/>
            <person name="Glass J.I."/>
            <person name="Rusch D."/>
            <person name="Podicherti R."/>
            <person name="Tsui H.-C.T."/>
            <person name="Winkler M.E."/>
        </authorList>
    </citation>
    <scope>NUCLEOTIDE SEQUENCE</scope>
</reference>
<evidence type="ECO:0000259" key="2">
    <source>
        <dbReference type="Pfam" id="PF00496"/>
    </source>
</evidence>
<proteinExistence type="predicted"/>
<dbReference type="InterPro" id="IPR039424">
    <property type="entry name" value="SBP_5"/>
</dbReference>
<evidence type="ECO:0000313" key="3">
    <source>
        <dbReference type="EMBL" id="SVC99800.1"/>
    </source>
</evidence>
<dbReference type="PANTHER" id="PTHR30290:SF34">
    <property type="entry name" value="ABC TRANSPORTER, PERIPLASMIC OLIGO-PEPTIDE BINDING PROTEIN, PUTATIVE-RELATED"/>
    <property type="match status" value="1"/>
</dbReference>
<sequence>MIMASSQQHLGSRSSTLLNILRQFLVIVAIVLPPVTCWAVTPKNVVVMAKSLDDLITLDPAEVFEFSGTEIIANLYDRLFLANPTNPAQPTPGLVESWSISEDGRSYYFLLKKGPTFEDGRLVSATDAVFSIRRAVILNKTPAFILSQLGLAPENIEAKVRAIDARKFLLEVDRDYAPSLVLNVLSSAITSVVDRQVVLANARDGDFGNRWLRSHSAGSGPFRLRRWNVGEYVMLDVNRDYPGVSPNMERFVIRDIREPATQRMMLIRG</sequence>
<keyword evidence="1" id="KW-1133">Transmembrane helix</keyword>
<keyword evidence="1" id="KW-0472">Membrane</keyword>
<keyword evidence="1" id="KW-0812">Transmembrane</keyword>
<feature type="domain" description="Solute-binding protein family 5" evidence="2">
    <location>
        <begin position="90"/>
        <end position="269"/>
    </location>
</feature>
<dbReference type="AlphaFoldDB" id="A0A382RQR8"/>
<dbReference type="Pfam" id="PF00496">
    <property type="entry name" value="SBP_bac_5"/>
    <property type="match status" value="1"/>
</dbReference>
<dbReference type="SUPFAM" id="SSF53850">
    <property type="entry name" value="Periplasmic binding protein-like II"/>
    <property type="match status" value="1"/>
</dbReference>
<dbReference type="GO" id="GO:0015833">
    <property type="term" value="P:peptide transport"/>
    <property type="evidence" value="ECO:0007669"/>
    <property type="project" value="TreeGrafter"/>
</dbReference>
<gene>
    <name evidence="3" type="ORF">METZ01_LOCUS352654</name>
</gene>
<name>A0A382RQR8_9ZZZZ</name>
<dbReference type="GO" id="GO:1904680">
    <property type="term" value="F:peptide transmembrane transporter activity"/>
    <property type="evidence" value="ECO:0007669"/>
    <property type="project" value="TreeGrafter"/>
</dbReference>
<organism evidence="3">
    <name type="scientific">marine metagenome</name>
    <dbReference type="NCBI Taxonomy" id="408172"/>
    <lineage>
        <taxon>unclassified sequences</taxon>
        <taxon>metagenomes</taxon>
        <taxon>ecological metagenomes</taxon>
    </lineage>
</organism>
<feature type="non-terminal residue" evidence="3">
    <location>
        <position position="269"/>
    </location>
</feature>
<protein>
    <recommendedName>
        <fullName evidence="2">Solute-binding protein family 5 domain-containing protein</fullName>
    </recommendedName>
</protein>
<dbReference type="Gene3D" id="3.40.190.10">
    <property type="entry name" value="Periplasmic binding protein-like II"/>
    <property type="match status" value="1"/>
</dbReference>
<feature type="transmembrane region" description="Helical" evidence="1">
    <location>
        <begin position="20"/>
        <end position="41"/>
    </location>
</feature>
<evidence type="ECO:0000256" key="1">
    <source>
        <dbReference type="SAM" id="Phobius"/>
    </source>
</evidence>
<dbReference type="PANTHER" id="PTHR30290">
    <property type="entry name" value="PERIPLASMIC BINDING COMPONENT OF ABC TRANSPORTER"/>
    <property type="match status" value="1"/>
</dbReference>
<accession>A0A382RQR8</accession>
<dbReference type="InterPro" id="IPR000914">
    <property type="entry name" value="SBP_5_dom"/>
</dbReference>